<dbReference type="Proteomes" id="UP000034793">
    <property type="component" value="Unassembled WGS sequence"/>
</dbReference>
<dbReference type="AlphaFoldDB" id="A0A0G0PNE9"/>
<dbReference type="EMBL" id="LBXL01000024">
    <property type="protein sequence ID" value="KKR29739.1"/>
    <property type="molecule type" value="Genomic_DNA"/>
</dbReference>
<name>A0A0G0PNE9_9BACT</name>
<comment type="caution">
    <text evidence="1">The sequence shown here is derived from an EMBL/GenBank/DDBJ whole genome shotgun (WGS) entry which is preliminary data.</text>
</comment>
<evidence type="ECO:0000313" key="2">
    <source>
        <dbReference type="Proteomes" id="UP000034793"/>
    </source>
</evidence>
<proteinExistence type="predicted"/>
<sequence>MAIIVPAIPRGTGTKEKTISAISANSNIPRNNSNMPIFESLLT</sequence>
<protein>
    <submittedName>
        <fullName evidence="1">Uncharacterized protein</fullName>
    </submittedName>
</protein>
<organism evidence="1 2">
    <name type="scientific">Candidatus Woesebacteria bacterium GW2011_GWA1_39_8</name>
    <dbReference type="NCBI Taxonomy" id="1618552"/>
    <lineage>
        <taxon>Bacteria</taxon>
        <taxon>Candidatus Woeseibacteriota</taxon>
    </lineage>
</organism>
<evidence type="ECO:0000313" key="1">
    <source>
        <dbReference type="EMBL" id="KKR29739.1"/>
    </source>
</evidence>
<gene>
    <name evidence="1" type="ORF">UT61_C0024G0006</name>
</gene>
<reference evidence="1 2" key="1">
    <citation type="journal article" date="2015" name="Nature">
        <title>rRNA introns, odd ribosomes, and small enigmatic genomes across a large radiation of phyla.</title>
        <authorList>
            <person name="Brown C.T."/>
            <person name="Hug L.A."/>
            <person name="Thomas B.C."/>
            <person name="Sharon I."/>
            <person name="Castelle C.J."/>
            <person name="Singh A."/>
            <person name="Wilkins M.J."/>
            <person name="Williams K.H."/>
            <person name="Banfield J.F."/>
        </authorList>
    </citation>
    <scope>NUCLEOTIDE SEQUENCE [LARGE SCALE GENOMIC DNA]</scope>
</reference>
<accession>A0A0G0PNE9</accession>